<sequence>MDSEGKEGGKELPVSSDQKVVQETEVKVSLTTLGSDNLELGTEALTQLVRFFQFPNF</sequence>
<keyword evidence="2" id="KW-1185">Reference proteome</keyword>
<evidence type="ECO:0000313" key="2">
    <source>
        <dbReference type="Proteomes" id="UP000828251"/>
    </source>
</evidence>
<accession>A0A9D4ADC3</accession>
<protein>
    <submittedName>
        <fullName evidence="1">Uncharacterized protein</fullName>
    </submittedName>
</protein>
<dbReference type="Proteomes" id="UP000828251">
    <property type="component" value="Unassembled WGS sequence"/>
</dbReference>
<proteinExistence type="predicted"/>
<comment type="caution">
    <text evidence="1">The sequence shown here is derived from an EMBL/GenBank/DDBJ whole genome shotgun (WGS) entry which is preliminary data.</text>
</comment>
<reference evidence="1 2" key="1">
    <citation type="journal article" date="2021" name="Plant Biotechnol. J.">
        <title>Multi-omics assisted identification of the key and species-specific regulatory components of drought-tolerant mechanisms in Gossypium stocksii.</title>
        <authorList>
            <person name="Yu D."/>
            <person name="Ke L."/>
            <person name="Zhang D."/>
            <person name="Wu Y."/>
            <person name="Sun Y."/>
            <person name="Mei J."/>
            <person name="Sun J."/>
            <person name="Sun Y."/>
        </authorList>
    </citation>
    <scope>NUCLEOTIDE SEQUENCE [LARGE SCALE GENOMIC DNA]</scope>
    <source>
        <strain evidence="2">cv. E1</strain>
        <tissue evidence="1">Leaf</tissue>
    </source>
</reference>
<dbReference type="AlphaFoldDB" id="A0A9D4ADC3"/>
<dbReference type="EMBL" id="JAIQCV010000004">
    <property type="protein sequence ID" value="KAH1107818.1"/>
    <property type="molecule type" value="Genomic_DNA"/>
</dbReference>
<gene>
    <name evidence="1" type="ORF">J1N35_011586</name>
</gene>
<organism evidence="1 2">
    <name type="scientific">Gossypium stocksii</name>
    <dbReference type="NCBI Taxonomy" id="47602"/>
    <lineage>
        <taxon>Eukaryota</taxon>
        <taxon>Viridiplantae</taxon>
        <taxon>Streptophyta</taxon>
        <taxon>Embryophyta</taxon>
        <taxon>Tracheophyta</taxon>
        <taxon>Spermatophyta</taxon>
        <taxon>Magnoliopsida</taxon>
        <taxon>eudicotyledons</taxon>
        <taxon>Gunneridae</taxon>
        <taxon>Pentapetalae</taxon>
        <taxon>rosids</taxon>
        <taxon>malvids</taxon>
        <taxon>Malvales</taxon>
        <taxon>Malvaceae</taxon>
        <taxon>Malvoideae</taxon>
        <taxon>Gossypium</taxon>
    </lineage>
</organism>
<evidence type="ECO:0000313" key="1">
    <source>
        <dbReference type="EMBL" id="KAH1107818.1"/>
    </source>
</evidence>
<name>A0A9D4ADC3_9ROSI</name>